<evidence type="ECO:0000313" key="2">
    <source>
        <dbReference type="EMBL" id="THH06188.1"/>
    </source>
</evidence>
<dbReference type="Proteomes" id="UP000308199">
    <property type="component" value="Unassembled WGS sequence"/>
</dbReference>
<feature type="region of interest" description="Disordered" evidence="1">
    <location>
        <begin position="85"/>
        <end position="160"/>
    </location>
</feature>
<reference evidence="2 3" key="1">
    <citation type="submission" date="2019-02" db="EMBL/GenBank/DDBJ databases">
        <title>Genome sequencing of the rare red list fungi Phellinidium pouzarii.</title>
        <authorList>
            <person name="Buettner E."/>
            <person name="Kellner H."/>
        </authorList>
    </citation>
    <scope>NUCLEOTIDE SEQUENCE [LARGE SCALE GENOMIC DNA]</scope>
    <source>
        <strain evidence="2 3">DSM 108285</strain>
    </source>
</reference>
<feature type="compositionally biased region" description="Basic and acidic residues" evidence="1">
    <location>
        <begin position="239"/>
        <end position="251"/>
    </location>
</feature>
<proteinExistence type="predicted"/>
<comment type="caution">
    <text evidence="2">The sequence shown here is derived from an EMBL/GenBank/DDBJ whole genome shotgun (WGS) entry which is preliminary data.</text>
</comment>
<sequence length="276" mass="29225">MPYHNSTKPRPILKRVAAMSSESSTSPCNSDSSVGRAAVHFPPHSALASTYAAHSSDAYDRSPIAVVPNECALPARGCPGRTYRLDGSGDVVMDDDADDDVYTESTPGFNSSHGYCSNSSSSNSSRTTSPAQGALHDHAPPLIPDLSSSDTSEDSDQGATAFAPFLNGTFASTPMSYHSSEPASRFNRPSLSPKSDPAQLAFLPHPHTHAHSHSHTNSTINTAYPYSASGSPLHASHTSSRDPPRRARDPFSDGDPLEADMRMKDAWVGSNRAGSI</sequence>
<organism evidence="2 3">
    <name type="scientific">Phellinidium pouzarii</name>
    <dbReference type="NCBI Taxonomy" id="167371"/>
    <lineage>
        <taxon>Eukaryota</taxon>
        <taxon>Fungi</taxon>
        <taxon>Dikarya</taxon>
        <taxon>Basidiomycota</taxon>
        <taxon>Agaricomycotina</taxon>
        <taxon>Agaricomycetes</taxon>
        <taxon>Hymenochaetales</taxon>
        <taxon>Hymenochaetaceae</taxon>
        <taxon>Phellinidium</taxon>
    </lineage>
</organism>
<feature type="region of interest" description="Disordered" evidence="1">
    <location>
        <begin position="176"/>
        <end position="276"/>
    </location>
</feature>
<evidence type="ECO:0000256" key="1">
    <source>
        <dbReference type="SAM" id="MobiDB-lite"/>
    </source>
</evidence>
<evidence type="ECO:0000313" key="3">
    <source>
        <dbReference type="Proteomes" id="UP000308199"/>
    </source>
</evidence>
<dbReference type="EMBL" id="SGPK01000210">
    <property type="protein sequence ID" value="THH06188.1"/>
    <property type="molecule type" value="Genomic_DNA"/>
</dbReference>
<accession>A0A4S4L613</accession>
<feature type="compositionally biased region" description="Low complexity" evidence="1">
    <location>
        <begin position="110"/>
        <end position="125"/>
    </location>
</feature>
<feature type="compositionally biased region" description="Acidic residues" evidence="1">
    <location>
        <begin position="92"/>
        <end position="102"/>
    </location>
</feature>
<gene>
    <name evidence="2" type="ORF">EW145_g4256</name>
</gene>
<feature type="compositionally biased region" description="Polar residues" evidence="1">
    <location>
        <begin position="176"/>
        <end position="193"/>
    </location>
</feature>
<protein>
    <submittedName>
        <fullName evidence="2">Uncharacterized protein</fullName>
    </submittedName>
</protein>
<dbReference type="OrthoDB" id="3187054at2759"/>
<keyword evidence="3" id="KW-1185">Reference proteome</keyword>
<dbReference type="AlphaFoldDB" id="A0A4S4L613"/>
<name>A0A4S4L613_9AGAM</name>